<dbReference type="PANTHER" id="PTHR43085:SF1">
    <property type="entry name" value="PSEUDOURIDINE KINASE-RELATED"/>
    <property type="match status" value="1"/>
</dbReference>
<keyword evidence="8" id="KW-1185">Reference proteome</keyword>
<feature type="domain" description="Carbohydrate kinase PfkB" evidence="6">
    <location>
        <begin position="4"/>
        <end position="300"/>
    </location>
</feature>
<dbReference type="PROSITE" id="PS00583">
    <property type="entry name" value="PFKB_KINASES_1"/>
    <property type="match status" value="1"/>
</dbReference>
<evidence type="ECO:0000313" key="8">
    <source>
        <dbReference type="Proteomes" id="UP000578112"/>
    </source>
</evidence>
<dbReference type="InterPro" id="IPR029056">
    <property type="entry name" value="Ribokinase-like"/>
</dbReference>
<accession>A0A7W7I2W8</accession>
<dbReference type="CDD" id="cd01167">
    <property type="entry name" value="bac_FRK"/>
    <property type="match status" value="1"/>
</dbReference>
<dbReference type="Proteomes" id="UP000578112">
    <property type="component" value="Unassembled WGS sequence"/>
</dbReference>
<proteinExistence type="inferred from homology"/>
<dbReference type="Gene3D" id="3.40.1190.20">
    <property type="match status" value="1"/>
</dbReference>
<dbReference type="RefSeq" id="WP_184996366.1">
    <property type="nucleotide sequence ID" value="NZ_BOMK01000032.1"/>
</dbReference>
<evidence type="ECO:0000256" key="1">
    <source>
        <dbReference type="ARBA" id="ARBA00010688"/>
    </source>
</evidence>
<dbReference type="EC" id="2.7.1.4" evidence="7"/>
<dbReference type="InterPro" id="IPR002173">
    <property type="entry name" value="Carboh/pur_kinase_PfkB_CS"/>
</dbReference>
<dbReference type="AlphaFoldDB" id="A0A7W7I2W8"/>
<dbReference type="InterPro" id="IPR050306">
    <property type="entry name" value="PfkB_Carbo_kinase"/>
</dbReference>
<dbReference type="PANTHER" id="PTHR43085">
    <property type="entry name" value="HEXOKINASE FAMILY MEMBER"/>
    <property type="match status" value="1"/>
</dbReference>
<dbReference type="EMBL" id="JACHNH010000001">
    <property type="protein sequence ID" value="MBB4765286.1"/>
    <property type="molecule type" value="Genomic_DNA"/>
</dbReference>
<evidence type="ECO:0000256" key="4">
    <source>
        <dbReference type="ARBA" id="ARBA00022777"/>
    </source>
</evidence>
<keyword evidence="2 7" id="KW-0808">Transferase</keyword>
<dbReference type="GO" id="GO:0005524">
    <property type="term" value="F:ATP binding"/>
    <property type="evidence" value="ECO:0007669"/>
    <property type="project" value="UniProtKB-KW"/>
</dbReference>
<keyword evidence="4 7" id="KW-0418">Kinase</keyword>
<sequence length="312" mass="32386">MGYAVVLGEALVDLLETGHDGELIYRQAIGGAPLNVAVGVTRLGGDVRYLGSLGNDTLGDRIAAFLRQTGIGTETLTRVGVPTTLAVTTFDGAEPTFQFYGEPPSYALLRPEDVDDAVIAGAGVVYTGSICLMREPFRAAARKAWAVPGPVRVFDPNVRPKLLPDAAAVTALRELVEEFFATADLVKLSSADAEVLWDGATPASAAEHILKVGARTVVVTCGSKGAYVATPEGSSMLPAPSVAAVDATGAGDSVMAALVRRLLADGVPADLEGWRRNVRFALAVAGLVCERPGGAVAMPTTDELVTRWGALV</sequence>
<dbReference type="GO" id="GO:0008865">
    <property type="term" value="F:fructokinase activity"/>
    <property type="evidence" value="ECO:0007669"/>
    <property type="project" value="UniProtKB-EC"/>
</dbReference>
<keyword evidence="3" id="KW-0547">Nucleotide-binding</keyword>
<gene>
    <name evidence="7" type="ORF">BJ971_005842</name>
</gene>
<evidence type="ECO:0000259" key="6">
    <source>
        <dbReference type="Pfam" id="PF00294"/>
    </source>
</evidence>
<reference evidence="7 8" key="1">
    <citation type="submission" date="2020-08" db="EMBL/GenBank/DDBJ databases">
        <title>Sequencing the genomes of 1000 actinobacteria strains.</title>
        <authorList>
            <person name="Klenk H.-P."/>
        </authorList>
    </citation>
    <scope>NUCLEOTIDE SEQUENCE [LARGE SCALE GENOMIC DNA]</scope>
    <source>
        <strain evidence="7 8">DSM 43149</strain>
    </source>
</reference>
<protein>
    <submittedName>
        <fullName evidence="7">Fructokinase</fullName>
        <ecNumber evidence="7">2.7.1.4</ecNumber>
    </submittedName>
</protein>
<evidence type="ECO:0000256" key="3">
    <source>
        <dbReference type="ARBA" id="ARBA00022741"/>
    </source>
</evidence>
<dbReference type="Pfam" id="PF00294">
    <property type="entry name" value="PfkB"/>
    <property type="match status" value="1"/>
</dbReference>
<comment type="similarity">
    <text evidence="1">Belongs to the carbohydrate kinase PfkB family.</text>
</comment>
<evidence type="ECO:0000256" key="2">
    <source>
        <dbReference type="ARBA" id="ARBA00022679"/>
    </source>
</evidence>
<evidence type="ECO:0000256" key="5">
    <source>
        <dbReference type="ARBA" id="ARBA00022840"/>
    </source>
</evidence>
<evidence type="ECO:0000313" key="7">
    <source>
        <dbReference type="EMBL" id="MBB4765286.1"/>
    </source>
</evidence>
<name>A0A7W7I2W8_9ACTN</name>
<dbReference type="SUPFAM" id="SSF53613">
    <property type="entry name" value="Ribokinase-like"/>
    <property type="match status" value="1"/>
</dbReference>
<organism evidence="7 8">
    <name type="scientific">Actinoplanes digitatis</name>
    <dbReference type="NCBI Taxonomy" id="1868"/>
    <lineage>
        <taxon>Bacteria</taxon>
        <taxon>Bacillati</taxon>
        <taxon>Actinomycetota</taxon>
        <taxon>Actinomycetes</taxon>
        <taxon>Micromonosporales</taxon>
        <taxon>Micromonosporaceae</taxon>
        <taxon>Actinoplanes</taxon>
    </lineage>
</organism>
<dbReference type="InterPro" id="IPR011611">
    <property type="entry name" value="PfkB_dom"/>
</dbReference>
<comment type="caution">
    <text evidence="7">The sequence shown here is derived from an EMBL/GenBank/DDBJ whole genome shotgun (WGS) entry which is preliminary data.</text>
</comment>
<keyword evidence="5" id="KW-0067">ATP-binding</keyword>